<dbReference type="Pfam" id="PF02332">
    <property type="entry name" value="Phenol_Hydrox"/>
    <property type="match status" value="1"/>
</dbReference>
<evidence type="ECO:0000313" key="4">
    <source>
        <dbReference type="Proteomes" id="UP000294593"/>
    </source>
</evidence>
<evidence type="ECO:0000256" key="1">
    <source>
        <dbReference type="ARBA" id="ARBA00023002"/>
    </source>
</evidence>
<proteinExistence type="predicted"/>
<dbReference type="InterPro" id="IPR012348">
    <property type="entry name" value="RNR-like"/>
</dbReference>
<sequence length="331" mass="37687">MTVEIRTQSVKPVRHTYAHIARRFGDKPASRYQEATYDLQSEVNHHYKPLWDPEHDLYDARRTAIVMKDWYALKDPRQYYYGSYTIARAKQQEGLDRQMEFAEKRELLRGLPQEARDAIVFAIVPLRHFEWGANTNLSHISAYGWSTAITQAAIMGAADRLGLAQHYSRIGLLVDGNTGSTLDEAKAFWIEHGDWQPLRREVERVFVTRDWFEVLVAQCLIADGLVFPLFMQQFDAWLARRHGPGLSTLLDYPMRLHDEGVRWADAMVKTAAAESEANQALLSGWARTWRERFLASLKPLAEATMGDEGEVALAQVDAALGVRLAKLGLSV</sequence>
<gene>
    <name evidence="3" type="ORF">EV672_105140</name>
</gene>
<dbReference type="CDD" id="cd01058">
    <property type="entry name" value="AAMH_B"/>
    <property type="match status" value="1"/>
</dbReference>
<dbReference type="EMBL" id="SNXW01000005">
    <property type="protein sequence ID" value="TDP82953.1"/>
    <property type="molecule type" value="Genomic_DNA"/>
</dbReference>
<dbReference type="Proteomes" id="UP000294593">
    <property type="component" value="Unassembled WGS sequence"/>
</dbReference>
<protein>
    <submittedName>
        <fullName evidence="3">Phenol 2-monooxygenase P1 subunit</fullName>
    </submittedName>
</protein>
<keyword evidence="1" id="KW-0560">Oxidoreductase</keyword>
<organism evidence="3 4">
    <name type="scientific">Aquabacterium commune</name>
    <dbReference type="NCBI Taxonomy" id="70586"/>
    <lineage>
        <taxon>Bacteria</taxon>
        <taxon>Pseudomonadati</taxon>
        <taxon>Pseudomonadota</taxon>
        <taxon>Betaproteobacteria</taxon>
        <taxon>Burkholderiales</taxon>
        <taxon>Aquabacterium</taxon>
    </lineage>
</organism>
<dbReference type="RefSeq" id="WP_133608949.1">
    <property type="nucleotide sequence ID" value="NZ_SNXW01000005.1"/>
</dbReference>
<dbReference type="InterPro" id="IPR003430">
    <property type="entry name" value="Phenol_Hydrox"/>
</dbReference>
<evidence type="ECO:0000313" key="3">
    <source>
        <dbReference type="EMBL" id="TDP82953.1"/>
    </source>
</evidence>
<dbReference type="PIRSF" id="PIRSF000040">
    <property type="entry name" value="MMOH_comp"/>
    <property type="match status" value="1"/>
</dbReference>
<dbReference type="GO" id="GO:0016709">
    <property type="term" value="F:oxidoreductase activity, acting on paired donors, with incorporation or reduction of molecular oxygen, NAD(P)H as one donor, and incorporation of one atom of oxygen"/>
    <property type="evidence" value="ECO:0007669"/>
    <property type="project" value="InterPro"/>
</dbReference>
<name>A0A4R6RA53_9BURK</name>
<dbReference type="Gene3D" id="1.10.620.20">
    <property type="entry name" value="Ribonucleotide Reductase, subunit A"/>
    <property type="match status" value="1"/>
</dbReference>
<dbReference type="InterPro" id="IPR009078">
    <property type="entry name" value="Ferritin-like_SF"/>
</dbReference>
<reference evidence="3 4" key="1">
    <citation type="submission" date="2019-03" db="EMBL/GenBank/DDBJ databases">
        <title>Genomic Encyclopedia of Type Strains, Phase IV (KMG-IV): sequencing the most valuable type-strain genomes for metagenomic binning, comparative biology and taxonomic classification.</title>
        <authorList>
            <person name="Goeker M."/>
        </authorList>
    </citation>
    <scope>NUCLEOTIDE SEQUENCE [LARGE SCALE GENOMIC DNA]</scope>
    <source>
        <strain evidence="3 4">DSM 11901</strain>
    </source>
</reference>
<keyword evidence="4" id="KW-1185">Reference proteome</keyword>
<evidence type="ECO:0000256" key="2">
    <source>
        <dbReference type="ARBA" id="ARBA00023033"/>
    </source>
</evidence>
<keyword evidence="2 3" id="KW-0503">Monooxygenase</keyword>
<dbReference type="AlphaFoldDB" id="A0A4R6RA53"/>
<accession>A0A4R6RA53</accession>
<dbReference type="SUPFAM" id="SSF47240">
    <property type="entry name" value="Ferritin-like"/>
    <property type="match status" value="1"/>
</dbReference>
<dbReference type="OrthoDB" id="9806768at2"/>
<comment type="caution">
    <text evidence="3">The sequence shown here is derived from an EMBL/GenBank/DDBJ whole genome shotgun (WGS) entry which is preliminary data.</text>
</comment>
<dbReference type="InterPro" id="IPR012078">
    <property type="entry name" value="MP_mOase_hydro"/>
</dbReference>